<evidence type="ECO:0000313" key="2">
    <source>
        <dbReference type="EMBL" id="TKR96221.1"/>
    </source>
</evidence>
<name>A0A4U5PIK5_STECR</name>
<feature type="transmembrane region" description="Helical" evidence="1">
    <location>
        <begin position="179"/>
        <end position="203"/>
    </location>
</feature>
<proteinExistence type="predicted"/>
<gene>
    <name evidence="2" type="ORF">L596_010271</name>
</gene>
<dbReference type="Proteomes" id="UP000298663">
    <property type="component" value="Unassembled WGS sequence"/>
</dbReference>
<comment type="caution">
    <text evidence="2">The sequence shown here is derived from an EMBL/GenBank/DDBJ whole genome shotgun (WGS) entry which is preliminary data.</text>
</comment>
<sequence>MDPLVFHNLVITNVSSMFPPVHYSDMTQARESWDITSGQTNGKRAGSEPNDAPHKRVKTSWLSFGLKIVSYYYEAWVTACCMSVAVTTLLNTITPLIPNRATNWLRGNDREGVTVMNRLVIDRGREDPDLVTIDQNRSRLRRIQDAFKGRFAALRGTPPAETQAERQALPAPEPLERSVVPVALVLFITIRLFNFASVINIVFNMRRPLKRCIGRPRLKDRSHFRNLRILN</sequence>
<keyword evidence="3" id="KW-1185">Reference proteome</keyword>
<organism evidence="2 3">
    <name type="scientific">Steinernema carpocapsae</name>
    <name type="common">Entomopathogenic nematode</name>
    <dbReference type="NCBI Taxonomy" id="34508"/>
    <lineage>
        <taxon>Eukaryota</taxon>
        <taxon>Metazoa</taxon>
        <taxon>Ecdysozoa</taxon>
        <taxon>Nematoda</taxon>
        <taxon>Chromadorea</taxon>
        <taxon>Rhabditida</taxon>
        <taxon>Tylenchina</taxon>
        <taxon>Panagrolaimomorpha</taxon>
        <taxon>Strongyloidoidea</taxon>
        <taxon>Steinernematidae</taxon>
        <taxon>Steinernema</taxon>
    </lineage>
</organism>
<evidence type="ECO:0000313" key="3">
    <source>
        <dbReference type="Proteomes" id="UP000298663"/>
    </source>
</evidence>
<dbReference type="AlphaFoldDB" id="A0A4U5PIK5"/>
<keyword evidence="1" id="KW-0812">Transmembrane</keyword>
<accession>A0A4U5PIK5</accession>
<evidence type="ECO:0000256" key="1">
    <source>
        <dbReference type="SAM" id="Phobius"/>
    </source>
</evidence>
<protein>
    <submittedName>
        <fullName evidence="2">Uncharacterized protein</fullName>
    </submittedName>
</protein>
<reference evidence="2 3" key="1">
    <citation type="journal article" date="2015" name="Genome Biol.">
        <title>Comparative genomics of Steinernema reveals deeply conserved gene regulatory networks.</title>
        <authorList>
            <person name="Dillman A.R."/>
            <person name="Macchietto M."/>
            <person name="Porter C.F."/>
            <person name="Rogers A."/>
            <person name="Williams B."/>
            <person name="Antoshechkin I."/>
            <person name="Lee M.M."/>
            <person name="Goodwin Z."/>
            <person name="Lu X."/>
            <person name="Lewis E.E."/>
            <person name="Goodrich-Blair H."/>
            <person name="Stock S.P."/>
            <person name="Adams B.J."/>
            <person name="Sternberg P.W."/>
            <person name="Mortazavi A."/>
        </authorList>
    </citation>
    <scope>NUCLEOTIDE SEQUENCE [LARGE SCALE GENOMIC DNA]</scope>
    <source>
        <strain evidence="2 3">ALL</strain>
    </source>
</reference>
<reference evidence="2 3" key="2">
    <citation type="journal article" date="2019" name="G3 (Bethesda)">
        <title>Hybrid Assembly of the Genome of the Entomopathogenic Nematode Steinernema carpocapsae Identifies the X-Chromosome.</title>
        <authorList>
            <person name="Serra L."/>
            <person name="Macchietto M."/>
            <person name="Macias-Munoz A."/>
            <person name="McGill C.J."/>
            <person name="Rodriguez I.M."/>
            <person name="Rodriguez B."/>
            <person name="Murad R."/>
            <person name="Mortazavi A."/>
        </authorList>
    </citation>
    <scope>NUCLEOTIDE SEQUENCE [LARGE SCALE GENOMIC DNA]</scope>
    <source>
        <strain evidence="2 3">ALL</strain>
    </source>
</reference>
<keyword evidence="1" id="KW-1133">Transmembrane helix</keyword>
<keyword evidence="1" id="KW-0472">Membrane</keyword>
<dbReference type="EMBL" id="AZBU02000002">
    <property type="protein sequence ID" value="TKR96221.1"/>
    <property type="molecule type" value="Genomic_DNA"/>
</dbReference>